<sequence length="175" mass="20381">MWNHRNILIQEFSENDDTRGESGVESRTDDVTSIGDHFGVVEEAYNNAMDRWEYRNRRSVSFELLGSEPELNEQGNHQICADIDHTSPWGYISHSRILEHFKACYRSKSHKWLIENKPAKVNAPLAASPSASLKHAVVPPRRRAQLCSVILIRSRFCFRRPDRFDLYKYTFLDNV</sequence>
<gene>
    <name evidence="1" type="ORF">HAX54_004609</name>
</gene>
<organism evidence="1 2">
    <name type="scientific">Datura stramonium</name>
    <name type="common">Jimsonweed</name>
    <name type="synonym">Common thornapple</name>
    <dbReference type="NCBI Taxonomy" id="4076"/>
    <lineage>
        <taxon>Eukaryota</taxon>
        <taxon>Viridiplantae</taxon>
        <taxon>Streptophyta</taxon>
        <taxon>Embryophyta</taxon>
        <taxon>Tracheophyta</taxon>
        <taxon>Spermatophyta</taxon>
        <taxon>Magnoliopsida</taxon>
        <taxon>eudicotyledons</taxon>
        <taxon>Gunneridae</taxon>
        <taxon>Pentapetalae</taxon>
        <taxon>asterids</taxon>
        <taxon>lamiids</taxon>
        <taxon>Solanales</taxon>
        <taxon>Solanaceae</taxon>
        <taxon>Solanoideae</taxon>
        <taxon>Datureae</taxon>
        <taxon>Datura</taxon>
    </lineage>
</organism>
<dbReference type="Proteomes" id="UP000823775">
    <property type="component" value="Unassembled WGS sequence"/>
</dbReference>
<comment type="caution">
    <text evidence="1">The sequence shown here is derived from an EMBL/GenBank/DDBJ whole genome shotgun (WGS) entry which is preliminary data.</text>
</comment>
<keyword evidence="2" id="KW-1185">Reference proteome</keyword>
<accession>A0ABS8T7B0</accession>
<dbReference type="EMBL" id="JACEIK010001214">
    <property type="protein sequence ID" value="MCD7467276.1"/>
    <property type="molecule type" value="Genomic_DNA"/>
</dbReference>
<protein>
    <submittedName>
        <fullName evidence="1">Uncharacterized protein</fullName>
    </submittedName>
</protein>
<reference evidence="1 2" key="1">
    <citation type="journal article" date="2021" name="BMC Genomics">
        <title>Datura genome reveals duplications of psychoactive alkaloid biosynthetic genes and high mutation rate following tissue culture.</title>
        <authorList>
            <person name="Rajewski A."/>
            <person name="Carter-House D."/>
            <person name="Stajich J."/>
            <person name="Litt A."/>
        </authorList>
    </citation>
    <scope>NUCLEOTIDE SEQUENCE [LARGE SCALE GENOMIC DNA]</scope>
    <source>
        <strain evidence="1">AR-01</strain>
    </source>
</reference>
<proteinExistence type="predicted"/>
<evidence type="ECO:0000313" key="2">
    <source>
        <dbReference type="Proteomes" id="UP000823775"/>
    </source>
</evidence>
<evidence type="ECO:0000313" key="1">
    <source>
        <dbReference type="EMBL" id="MCD7467276.1"/>
    </source>
</evidence>
<name>A0ABS8T7B0_DATST</name>